<comment type="caution">
    <text evidence="2">The sequence shown here is derived from an EMBL/GenBank/DDBJ whole genome shotgun (WGS) entry which is preliminary data.</text>
</comment>
<evidence type="ECO:0000313" key="3">
    <source>
        <dbReference type="Proteomes" id="UP001596422"/>
    </source>
</evidence>
<protein>
    <recommendedName>
        <fullName evidence="4">Phasin domain-containing protein</fullName>
    </recommendedName>
</protein>
<dbReference type="RefSeq" id="WP_379911255.1">
    <property type="nucleotide sequence ID" value="NZ_JBHSWE010000001.1"/>
</dbReference>
<proteinExistence type="predicted"/>
<name>A0ABW2A5X6_9GAMM</name>
<evidence type="ECO:0008006" key="4">
    <source>
        <dbReference type="Google" id="ProtNLM"/>
    </source>
</evidence>
<feature type="compositionally biased region" description="Basic and acidic residues" evidence="1">
    <location>
        <begin position="115"/>
        <end position="153"/>
    </location>
</feature>
<keyword evidence="3" id="KW-1185">Reference proteome</keyword>
<feature type="compositionally biased region" description="Low complexity" evidence="1">
    <location>
        <begin position="154"/>
        <end position="163"/>
    </location>
</feature>
<evidence type="ECO:0000256" key="1">
    <source>
        <dbReference type="SAM" id="MobiDB-lite"/>
    </source>
</evidence>
<gene>
    <name evidence="2" type="ORF">ACFQDL_24230</name>
</gene>
<feature type="region of interest" description="Disordered" evidence="1">
    <location>
        <begin position="102"/>
        <end position="254"/>
    </location>
</feature>
<feature type="compositionally biased region" description="Basic residues" evidence="1">
    <location>
        <begin position="164"/>
        <end position="173"/>
    </location>
</feature>
<sequence>MFENKEVVEQARQSAQDSIELVQALGAAVQDSMLRMGQLNREFFEGLAAVKAPTELLGAQADYLQKCGQVAQYTVLNLAKLSCEGVLDCWGRFNAEPAAAASQTVEPAPTPVQEAEFKAGAEPVAEKEPKPEPKPDVKVETEVVAKAESKPEAQPKTPAQKAAPKPRRPRRTTNKMAAPKKATSARKAGTAPKAGSSAKATADPVPTLTKVAEPAKPVQTPAAAVKPADITALKASTEAKDAPAAAASGRETKG</sequence>
<dbReference type="Proteomes" id="UP001596422">
    <property type="component" value="Unassembled WGS sequence"/>
</dbReference>
<dbReference type="EMBL" id="JBHSWE010000001">
    <property type="protein sequence ID" value="MFC6672840.1"/>
    <property type="molecule type" value="Genomic_DNA"/>
</dbReference>
<evidence type="ECO:0000313" key="2">
    <source>
        <dbReference type="EMBL" id="MFC6672840.1"/>
    </source>
</evidence>
<reference evidence="3" key="1">
    <citation type="journal article" date="2019" name="Int. J. Syst. Evol. Microbiol.">
        <title>The Global Catalogue of Microorganisms (GCM) 10K type strain sequencing project: providing services to taxonomists for standard genome sequencing and annotation.</title>
        <authorList>
            <consortium name="The Broad Institute Genomics Platform"/>
            <consortium name="The Broad Institute Genome Sequencing Center for Infectious Disease"/>
            <person name="Wu L."/>
            <person name="Ma J."/>
        </authorList>
    </citation>
    <scope>NUCLEOTIDE SEQUENCE [LARGE SCALE GENOMIC DNA]</scope>
    <source>
        <strain evidence="3">NBRC 111756</strain>
    </source>
</reference>
<organism evidence="2 3">
    <name type="scientific">Marinobacterium aestuariivivens</name>
    <dbReference type="NCBI Taxonomy" id="1698799"/>
    <lineage>
        <taxon>Bacteria</taxon>
        <taxon>Pseudomonadati</taxon>
        <taxon>Pseudomonadota</taxon>
        <taxon>Gammaproteobacteria</taxon>
        <taxon>Oceanospirillales</taxon>
        <taxon>Oceanospirillaceae</taxon>
        <taxon>Marinobacterium</taxon>
    </lineage>
</organism>
<accession>A0ABW2A5X6</accession>